<keyword evidence="2" id="KW-1185">Reference proteome</keyword>
<name>A0ABW3KXC8_9BACI</name>
<evidence type="ECO:0000313" key="1">
    <source>
        <dbReference type="EMBL" id="MFD1017787.1"/>
    </source>
</evidence>
<comment type="caution">
    <text evidence="1">The sequence shown here is derived from an EMBL/GenBank/DDBJ whole genome shotgun (WGS) entry which is preliminary data.</text>
</comment>
<dbReference type="EMBL" id="JBHTKL010000001">
    <property type="protein sequence ID" value="MFD1017787.1"/>
    <property type="molecule type" value="Genomic_DNA"/>
</dbReference>
<dbReference type="Pfam" id="PF06338">
    <property type="entry name" value="ComK"/>
    <property type="match status" value="1"/>
</dbReference>
<reference evidence="2" key="1">
    <citation type="journal article" date="2019" name="Int. J. Syst. Evol. Microbiol.">
        <title>The Global Catalogue of Microorganisms (GCM) 10K type strain sequencing project: providing services to taxonomists for standard genome sequencing and annotation.</title>
        <authorList>
            <consortium name="The Broad Institute Genomics Platform"/>
            <consortium name="The Broad Institute Genome Sequencing Center for Infectious Disease"/>
            <person name="Wu L."/>
            <person name="Ma J."/>
        </authorList>
    </citation>
    <scope>NUCLEOTIDE SEQUENCE [LARGE SCALE GENOMIC DNA]</scope>
    <source>
        <strain evidence="2">CCUG 56607</strain>
    </source>
</reference>
<evidence type="ECO:0000313" key="2">
    <source>
        <dbReference type="Proteomes" id="UP001596990"/>
    </source>
</evidence>
<accession>A0ABW3KXC8</accession>
<dbReference type="InterPro" id="IPR010461">
    <property type="entry name" value="ComK"/>
</dbReference>
<proteinExistence type="predicted"/>
<gene>
    <name evidence="1" type="ORF">ACFQ2J_01135</name>
</gene>
<sequence length="171" mass="18934">MNTLKKEVEVTAETMALVAKVNDFGKVITEVMMMDGTHEVPVHPGKMIDDACKFFASSLAGRTEGTKQVSGFTHKPPIVISQSMGMYFFPITSPKRKDCTWIAHAHIQSIHSVDGYNTIMRFSNGTAITLPVSKGVIANQIQRTAQFRFLLESRIKHSSPYTAEKVAEPFA</sequence>
<protein>
    <submittedName>
        <fullName evidence="1">Competence protein ComK</fullName>
    </submittedName>
</protein>
<dbReference type="RefSeq" id="WP_386055791.1">
    <property type="nucleotide sequence ID" value="NZ_JBHTKL010000001.1"/>
</dbReference>
<dbReference type="Proteomes" id="UP001596990">
    <property type="component" value="Unassembled WGS sequence"/>
</dbReference>
<organism evidence="1 2">
    <name type="scientific">Thalassobacillus hwangdonensis</name>
    <dbReference type="NCBI Taxonomy" id="546108"/>
    <lineage>
        <taxon>Bacteria</taxon>
        <taxon>Bacillati</taxon>
        <taxon>Bacillota</taxon>
        <taxon>Bacilli</taxon>
        <taxon>Bacillales</taxon>
        <taxon>Bacillaceae</taxon>
        <taxon>Thalassobacillus</taxon>
    </lineage>
</organism>